<evidence type="ECO:0000259" key="17">
    <source>
        <dbReference type="Pfam" id="PF05729"/>
    </source>
</evidence>
<evidence type="ECO:0000256" key="1">
    <source>
        <dbReference type="ARBA" id="ARBA00004167"/>
    </source>
</evidence>
<dbReference type="Gene3D" id="3.40.50.1820">
    <property type="entry name" value="alpha/beta hydrolase"/>
    <property type="match status" value="1"/>
</dbReference>
<dbReference type="Proteomes" id="UP000286045">
    <property type="component" value="Unassembled WGS sequence"/>
</dbReference>
<keyword evidence="9" id="KW-0496">Mitochondrion</keyword>
<feature type="transmembrane region" description="Helical" evidence="16">
    <location>
        <begin position="121"/>
        <end position="142"/>
    </location>
</feature>
<evidence type="ECO:0000256" key="9">
    <source>
        <dbReference type="ARBA" id="ARBA00023128"/>
    </source>
</evidence>
<protein>
    <recommendedName>
        <fullName evidence="14">Protein SERAC1</fullName>
    </recommendedName>
    <alternativeName>
        <fullName evidence="15">Serine active site-containing protein 1</fullName>
    </alternativeName>
</protein>
<keyword evidence="5 16" id="KW-0812">Transmembrane</keyword>
<comment type="similarity">
    <text evidence="13">Belongs to the SERAC1 family.</text>
</comment>
<keyword evidence="20" id="KW-1185">Reference proteome</keyword>
<organism evidence="19 20">
    <name type="scientific">Xylaria grammica</name>
    <dbReference type="NCBI Taxonomy" id="363999"/>
    <lineage>
        <taxon>Eukaryota</taxon>
        <taxon>Fungi</taxon>
        <taxon>Dikarya</taxon>
        <taxon>Ascomycota</taxon>
        <taxon>Pezizomycotina</taxon>
        <taxon>Sordariomycetes</taxon>
        <taxon>Xylariomycetidae</taxon>
        <taxon>Xylariales</taxon>
        <taxon>Xylariaceae</taxon>
        <taxon>Xylaria</taxon>
    </lineage>
</organism>
<dbReference type="PANTHER" id="PTHR48182">
    <property type="entry name" value="PROTEIN SERAC1"/>
    <property type="match status" value="1"/>
</dbReference>
<keyword evidence="7 16" id="KW-1133">Transmembrane helix</keyword>
<dbReference type="InterPro" id="IPR007111">
    <property type="entry name" value="NACHT_NTPase"/>
</dbReference>
<dbReference type="InterPro" id="IPR016024">
    <property type="entry name" value="ARM-type_fold"/>
</dbReference>
<evidence type="ECO:0000256" key="12">
    <source>
        <dbReference type="ARBA" id="ARBA00023264"/>
    </source>
</evidence>
<sequence length="1352" mass="154724">MRRLRVEDRPPRRPEGLCRIYPEGNYAESEFDIIAIHGLNTSSAETWTWRDRETGVEMNWLSHKDMLQNNFPSARIFTYDWPADIFKSHRTIEQTTKELARRLLFAVRSRDAQTRLSKTRYILFIASCLGGLILVEALTTAAQSTDIELNRIWKTTGGIIFLGTPFRGTSYKDIAQGVHPLLEMGAALTATVVTELLAQVQASTLPLQDLVSDFTAICIHRRPPCQVQTFYEKETSNLLRKVLPSWLADVLSKPKLLVDSNSARLDISTTPISFNRPHVMMNKFEGPHCEDYKAVVEQIDMMRQTFRLDVDDEILINAYNTEKLQVKRLSGRAGVGKTTLCKKIVHGFKNGTLWQGLYDRLLWVPLRNLKEKGRELPDYEQLFRLEYFSDHPNKKELAVELRSRVDGKGSKTLFLLDGLDEVSWGQGTDDPIFRFVTGLLNRDDVIITSRLSRNDFLGLHEVDLHLETIGFTPYQVREYLGMSFQDEKTICEVRLFLEEHPLLAHLFRIPIQLDALCCTWGAALRKRAARTMTAIYQAVEEELWRKDLRTLKNIHVNTAKHMDRIIMETCYFEHELAFLEVIAFVGLHSGVANYRQDAIAKLEEAKALVSPTGNSLLGILGSMSFLRTPDSTSSPKSRIYHFIHLTYQEYFAARYFVRQWKADELLNCREFNQDTEDCSPRNFLQRHKYNVRYDMMWRFVAGLLASTVERSTDLESFFNRIDQQSPDLLGPAHQRLIIHCLHEVAEEDEPQGFAPLRKKMEDQLQDWLLSESGRDRNSMIAHEVELPLRVLNNILGEVSQSDMRGLITALRPRAILHPDTIKLISHWLRHSHCQDTKVAILDLIGRKHRAFGEQHDELITDLLQDDEHDIRLAAMKALASRTNLSDSVIRLITELLNRSGGGQSCSFESLTVFMEAVRILVKQSILSAQITRSLTSLLKNNAHPRIREEVTGALMMRQDLPDQMIRAIAALVGTGGRAAWGAVRICLGQQHLPDRIIQLIRDWLTKDSTWIRDFRRSKQIFRWPELRDIIVQVLTDFIEHPNDAMVKCDVIDFLAEWSLSPTHTLQLIARRVEDENHFVRRRASWAIGGWMYLSKEAVELITRQVNHEKAVVRQATIQGLAARPSLPTELIQLVAGRLEDDDDIKYAVIETLRKQRDLPDPVIRSITELIQHDNSRVRRDIISFVASRPGQVQNDFELIMGALDDRDEQVRETAFYGLRNQTHRHLPDRAMREIVSQLDRVNTYMQKAAVEILQELPSLPDEIVESIANRLGDFKADIRKAAIRALSKRQNLPGPVVELIATRLCDDAADVGFAALVALNGLPSLPNSIVDLIAQQLDHPKPAVGSMILKYV</sequence>
<dbReference type="EMBL" id="RYZI01000457">
    <property type="protein sequence ID" value="RWA05289.1"/>
    <property type="molecule type" value="Genomic_DNA"/>
</dbReference>
<gene>
    <name evidence="19" type="ORF">EKO27_g9813</name>
</gene>
<evidence type="ECO:0000256" key="10">
    <source>
        <dbReference type="ARBA" id="ARBA00023136"/>
    </source>
</evidence>
<evidence type="ECO:0000256" key="4">
    <source>
        <dbReference type="ARBA" id="ARBA00022516"/>
    </source>
</evidence>
<evidence type="ECO:0000313" key="19">
    <source>
        <dbReference type="EMBL" id="RWA05289.1"/>
    </source>
</evidence>
<dbReference type="STRING" id="363999.A0A439CSY6"/>
<feature type="domain" description="NACHT" evidence="17">
    <location>
        <begin position="329"/>
        <end position="486"/>
    </location>
</feature>
<evidence type="ECO:0000313" key="20">
    <source>
        <dbReference type="Proteomes" id="UP000286045"/>
    </source>
</evidence>
<comment type="subcellular location">
    <subcellularLocation>
        <location evidence="3">Endoplasmic reticulum</location>
    </subcellularLocation>
    <subcellularLocation>
        <location evidence="1">Membrane</location>
        <topology evidence="1">Single-pass membrane protein</topology>
    </subcellularLocation>
    <subcellularLocation>
        <location evidence="2">Mitochondrion</location>
    </subcellularLocation>
</comment>
<accession>A0A439CSY6</accession>
<dbReference type="Gene3D" id="1.25.10.10">
    <property type="entry name" value="Leucine-rich Repeat Variant"/>
    <property type="match status" value="3"/>
</dbReference>
<dbReference type="InterPro" id="IPR011989">
    <property type="entry name" value="ARM-like"/>
</dbReference>
<keyword evidence="8" id="KW-0443">Lipid metabolism</keyword>
<reference evidence="19 20" key="1">
    <citation type="submission" date="2018-12" db="EMBL/GenBank/DDBJ databases">
        <title>Draft genome sequence of Xylaria grammica IHI A82.</title>
        <authorList>
            <person name="Buettner E."/>
            <person name="Kellner H."/>
        </authorList>
    </citation>
    <scope>NUCLEOTIDE SEQUENCE [LARGE SCALE GENOMIC DNA]</scope>
    <source>
        <strain evidence="19 20">IHI A82</strain>
    </source>
</reference>
<evidence type="ECO:0000256" key="15">
    <source>
        <dbReference type="ARBA" id="ARBA00041701"/>
    </source>
</evidence>
<evidence type="ECO:0000256" key="2">
    <source>
        <dbReference type="ARBA" id="ARBA00004173"/>
    </source>
</evidence>
<dbReference type="SUPFAM" id="SSF48371">
    <property type="entry name" value="ARM repeat"/>
    <property type="match status" value="2"/>
</dbReference>
<dbReference type="Gene3D" id="3.40.50.300">
    <property type="entry name" value="P-loop containing nucleotide triphosphate hydrolases"/>
    <property type="match status" value="1"/>
</dbReference>
<comment type="caution">
    <text evidence="19">The sequence shown here is derived from an EMBL/GenBank/DDBJ whole genome shotgun (WGS) entry which is preliminary data.</text>
</comment>
<dbReference type="SUPFAM" id="SSF53474">
    <property type="entry name" value="alpha/beta-Hydrolases"/>
    <property type="match status" value="1"/>
</dbReference>
<keyword evidence="12" id="KW-1208">Phospholipid metabolism</keyword>
<dbReference type="GO" id="GO:0008654">
    <property type="term" value="P:phospholipid biosynthetic process"/>
    <property type="evidence" value="ECO:0007669"/>
    <property type="project" value="UniProtKB-KW"/>
</dbReference>
<evidence type="ECO:0000256" key="16">
    <source>
        <dbReference type="SAM" id="Phobius"/>
    </source>
</evidence>
<feature type="domain" description="DUF7068" evidence="18">
    <location>
        <begin position="489"/>
        <end position="522"/>
    </location>
</feature>
<keyword evidence="11" id="KW-0594">Phospholipid biosynthesis</keyword>
<dbReference type="Pfam" id="PF23238">
    <property type="entry name" value="DUF7068"/>
    <property type="match status" value="1"/>
</dbReference>
<evidence type="ECO:0000256" key="5">
    <source>
        <dbReference type="ARBA" id="ARBA00022692"/>
    </source>
</evidence>
<dbReference type="Pfam" id="PF13646">
    <property type="entry name" value="HEAT_2"/>
    <property type="match status" value="1"/>
</dbReference>
<evidence type="ECO:0000256" key="11">
    <source>
        <dbReference type="ARBA" id="ARBA00023209"/>
    </source>
</evidence>
<keyword evidence="6" id="KW-0256">Endoplasmic reticulum</keyword>
<name>A0A439CSY6_9PEZI</name>
<dbReference type="PANTHER" id="PTHR48182:SF2">
    <property type="entry name" value="PROTEIN SERAC1"/>
    <property type="match status" value="1"/>
</dbReference>
<dbReference type="InterPro" id="IPR052374">
    <property type="entry name" value="SERAC1"/>
</dbReference>
<dbReference type="GO" id="GO:0005739">
    <property type="term" value="C:mitochondrion"/>
    <property type="evidence" value="ECO:0007669"/>
    <property type="project" value="UniProtKB-SubCell"/>
</dbReference>
<dbReference type="SUPFAM" id="SSF52540">
    <property type="entry name" value="P-loop containing nucleoside triphosphate hydrolases"/>
    <property type="match status" value="1"/>
</dbReference>
<evidence type="ECO:0000256" key="8">
    <source>
        <dbReference type="ARBA" id="ARBA00023098"/>
    </source>
</evidence>
<evidence type="ECO:0000256" key="7">
    <source>
        <dbReference type="ARBA" id="ARBA00022989"/>
    </source>
</evidence>
<evidence type="ECO:0000256" key="6">
    <source>
        <dbReference type="ARBA" id="ARBA00022824"/>
    </source>
</evidence>
<dbReference type="InterPro" id="IPR029058">
    <property type="entry name" value="AB_hydrolase_fold"/>
</dbReference>
<evidence type="ECO:0000256" key="14">
    <source>
        <dbReference type="ARBA" id="ARBA00040991"/>
    </source>
</evidence>
<proteinExistence type="inferred from homology"/>
<dbReference type="InterPro" id="IPR027417">
    <property type="entry name" value="P-loop_NTPase"/>
</dbReference>
<dbReference type="InterPro" id="IPR055496">
    <property type="entry name" value="DUF7068"/>
</dbReference>
<dbReference type="GO" id="GO:0016020">
    <property type="term" value="C:membrane"/>
    <property type="evidence" value="ECO:0007669"/>
    <property type="project" value="UniProtKB-SubCell"/>
</dbReference>
<dbReference type="Pfam" id="PF05729">
    <property type="entry name" value="NACHT"/>
    <property type="match status" value="1"/>
</dbReference>
<dbReference type="GO" id="GO:0005783">
    <property type="term" value="C:endoplasmic reticulum"/>
    <property type="evidence" value="ECO:0007669"/>
    <property type="project" value="UniProtKB-SubCell"/>
</dbReference>
<evidence type="ECO:0000256" key="13">
    <source>
        <dbReference type="ARBA" id="ARBA00038024"/>
    </source>
</evidence>
<evidence type="ECO:0000256" key="3">
    <source>
        <dbReference type="ARBA" id="ARBA00004240"/>
    </source>
</evidence>
<evidence type="ECO:0000259" key="18">
    <source>
        <dbReference type="Pfam" id="PF23238"/>
    </source>
</evidence>
<keyword evidence="4" id="KW-0444">Lipid biosynthesis</keyword>
<keyword evidence="10 16" id="KW-0472">Membrane</keyword>